<sequence length="476" mass="54660">MAPLPPFCRIPLEVHYIIADYLLLKDLRILRLSHSILAEAYGSLIFQHIRINLHPRGFLERWHTLKHYAKTAKEVRFKIGVDAECLEFREYMALPKRMPRLFAQPWTGIFEQSHFQGAPYQPGQRLYKKVLAPSLCDVLDVIYRDIGNANALDTFTVDYTTNANMLSSTWFYHQVCLSVLTVAILEKFSSTIQGKQLRFLSLGFVAAVYILNCERMRISFDIEQPLVKLAPKALRVHICCRGCNMDFLDRCTPIASHALVPGRHPFACTDLGRIEVDDGVILDPPLAHAVHRTEPVVIIFAFIGSSSLRRLELDRFFLSNTLLACLERTVRYIDALILHDCYHYVGLSTWEDFFGLLYRWKADGRAPAFSRLEIFNNDAVLMRPFRMRSLADISRQGRIGEIMSREEIEAVRAAQSEIANGRKFFAYALIHVFSYTWEPDGETNICRLKAGDDHAAYDRLVALLERSRLTNTTQRP</sequence>
<dbReference type="Proteomes" id="UP000242877">
    <property type="component" value="Unassembled WGS sequence"/>
</dbReference>
<accession>A0A167XHA0</accession>
<reference evidence="1 2" key="1">
    <citation type="journal article" date="2016" name="Genome Biol. Evol.">
        <title>Divergent and convergent evolution of fungal pathogenicity.</title>
        <authorList>
            <person name="Shang Y."/>
            <person name="Xiao G."/>
            <person name="Zheng P."/>
            <person name="Cen K."/>
            <person name="Zhan S."/>
            <person name="Wang C."/>
        </authorList>
    </citation>
    <scope>NUCLEOTIDE SEQUENCE [LARGE SCALE GENOMIC DNA]</scope>
    <source>
        <strain evidence="1 2">ARSEF 7405</strain>
    </source>
</reference>
<evidence type="ECO:0000313" key="1">
    <source>
        <dbReference type="EMBL" id="KZZ90088.1"/>
    </source>
</evidence>
<protein>
    <recommendedName>
        <fullName evidence="3">F-box domain-containing protein</fullName>
    </recommendedName>
</protein>
<dbReference type="VEuPathDB" id="FungiDB:AAP_04038"/>
<name>A0A167XHA0_9EURO</name>
<dbReference type="OrthoDB" id="10541574at2759"/>
<gene>
    <name evidence="1" type="ORF">AAP_04038</name>
</gene>
<proteinExistence type="predicted"/>
<comment type="caution">
    <text evidence="1">The sequence shown here is derived from an EMBL/GenBank/DDBJ whole genome shotgun (WGS) entry which is preliminary data.</text>
</comment>
<organism evidence="1 2">
    <name type="scientific">Ascosphaera apis ARSEF 7405</name>
    <dbReference type="NCBI Taxonomy" id="392613"/>
    <lineage>
        <taxon>Eukaryota</taxon>
        <taxon>Fungi</taxon>
        <taxon>Dikarya</taxon>
        <taxon>Ascomycota</taxon>
        <taxon>Pezizomycotina</taxon>
        <taxon>Eurotiomycetes</taxon>
        <taxon>Eurotiomycetidae</taxon>
        <taxon>Onygenales</taxon>
        <taxon>Ascosphaeraceae</taxon>
        <taxon>Ascosphaera</taxon>
    </lineage>
</organism>
<evidence type="ECO:0000313" key="2">
    <source>
        <dbReference type="Proteomes" id="UP000242877"/>
    </source>
</evidence>
<evidence type="ECO:0008006" key="3">
    <source>
        <dbReference type="Google" id="ProtNLM"/>
    </source>
</evidence>
<dbReference type="EMBL" id="AZGZ01000018">
    <property type="protein sequence ID" value="KZZ90088.1"/>
    <property type="molecule type" value="Genomic_DNA"/>
</dbReference>
<dbReference type="AlphaFoldDB" id="A0A167XHA0"/>
<keyword evidence="2" id="KW-1185">Reference proteome</keyword>